<protein>
    <submittedName>
        <fullName evidence="11">Mechanosensitive ion channel family protein</fullName>
    </submittedName>
</protein>
<dbReference type="Gene3D" id="3.30.70.100">
    <property type="match status" value="1"/>
</dbReference>
<evidence type="ECO:0000256" key="7">
    <source>
        <dbReference type="SAM" id="Phobius"/>
    </source>
</evidence>
<dbReference type="InterPro" id="IPR049278">
    <property type="entry name" value="MS_channel_C"/>
</dbReference>
<feature type="transmembrane region" description="Helical" evidence="7">
    <location>
        <begin position="24"/>
        <end position="45"/>
    </location>
</feature>
<keyword evidence="6 7" id="KW-0472">Membrane</keyword>
<dbReference type="InterPro" id="IPR010920">
    <property type="entry name" value="LSM_dom_sf"/>
</dbReference>
<dbReference type="EMBL" id="JBHSBW010000016">
    <property type="protein sequence ID" value="MFC4213157.1"/>
    <property type="molecule type" value="Genomic_DNA"/>
</dbReference>
<dbReference type="Proteomes" id="UP001595789">
    <property type="component" value="Unassembled WGS sequence"/>
</dbReference>
<evidence type="ECO:0000259" key="8">
    <source>
        <dbReference type="Pfam" id="PF00924"/>
    </source>
</evidence>
<keyword evidence="5 7" id="KW-1133">Transmembrane helix</keyword>
<name>A0ABV8PG45_9SPHI</name>
<feature type="domain" description="Mechanosensitive ion channel MscS" evidence="8">
    <location>
        <begin position="112"/>
        <end position="178"/>
    </location>
</feature>
<feature type="transmembrane region" description="Helical" evidence="7">
    <location>
        <begin position="91"/>
        <end position="110"/>
    </location>
</feature>
<evidence type="ECO:0000256" key="4">
    <source>
        <dbReference type="ARBA" id="ARBA00022692"/>
    </source>
</evidence>
<dbReference type="InterPro" id="IPR023408">
    <property type="entry name" value="MscS_beta-dom_sf"/>
</dbReference>
<evidence type="ECO:0000256" key="1">
    <source>
        <dbReference type="ARBA" id="ARBA00004651"/>
    </source>
</evidence>
<dbReference type="Pfam" id="PF05552">
    <property type="entry name" value="MS_channel_1st_1"/>
    <property type="match status" value="1"/>
</dbReference>
<evidence type="ECO:0000256" key="6">
    <source>
        <dbReference type="ARBA" id="ARBA00023136"/>
    </source>
</evidence>
<gene>
    <name evidence="11" type="ORF">ACFOWA_18335</name>
</gene>
<dbReference type="InterPro" id="IPR011066">
    <property type="entry name" value="MscS_channel_C_sf"/>
</dbReference>
<comment type="caution">
    <text evidence="11">The sequence shown here is derived from an EMBL/GenBank/DDBJ whole genome shotgun (WGS) entry which is preliminary data.</text>
</comment>
<reference evidence="12" key="1">
    <citation type="journal article" date="2019" name="Int. J. Syst. Evol. Microbiol.">
        <title>The Global Catalogue of Microorganisms (GCM) 10K type strain sequencing project: providing services to taxonomists for standard genome sequencing and annotation.</title>
        <authorList>
            <consortium name="The Broad Institute Genomics Platform"/>
            <consortium name="The Broad Institute Genome Sequencing Center for Infectious Disease"/>
            <person name="Wu L."/>
            <person name="Ma J."/>
        </authorList>
    </citation>
    <scope>NUCLEOTIDE SEQUENCE [LARGE SCALE GENOMIC DNA]</scope>
    <source>
        <strain evidence="12">CCM 8691</strain>
    </source>
</reference>
<sequence length="294" mass="33070">MDFNHAYELITDKLVLWTKDFIRILPNITLAALILVLGIFIAKSLRKIVNKLIRKVIHNETLDNLFSTLIYIFLIGIVIFIALSVLRLDKAVTSILAGAGILGLALAFAFQDIAANFMSGIFISIRKPLYVGDIVKIKDYMGKVEEINLRDTVIRTYQGQMVILPNRDVFQSPIENYSLLGKRRIDLEVGISYGDDLDKAKQVTLDAVMDIDGLSADEEVAMFYTGFGDSSINYVIRMWISTTEQVNFLEVKSQAIMRIKKAYDQNDIMIPFPIRTLDFGIKGGVSLNDTKATE</sequence>
<evidence type="ECO:0000256" key="2">
    <source>
        <dbReference type="ARBA" id="ARBA00008017"/>
    </source>
</evidence>
<proteinExistence type="inferred from homology"/>
<dbReference type="Gene3D" id="2.30.30.60">
    <property type="match status" value="1"/>
</dbReference>
<dbReference type="SUPFAM" id="SSF82861">
    <property type="entry name" value="Mechanosensitive channel protein MscS (YggB), transmembrane region"/>
    <property type="match status" value="1"/>
</dbReference>
<evidence type="ECO:0000259" key="10">
    <source>
        <dbReference type="Pfam" id="PF21088"/>
    </source>
</evidence>
<keyword evidence="12" id="KW-1185">Reference proteome</keyword>
<dbReference type="SUPFAM" id="SSF50182">
    <property type="entry name" value="Sm-like ribonucleoproteins"/>
    <property type="match status" value="1"/>
</dbReference>
<dbReference type="Pfam" id="PF21082">
    <property type="entry name" value="MS_channel_3rd"/>
    <property type="match status" value="1"/>
</dbReference>
<evidence type="ECO:0000256" key="3">
    <source>
        <dbReference type="ARBA" id="ARBA00022475"/>
    </source>
</evidence>
<keyword evidence="3" id="KW-1003">Cell membrane</keyword>
<comment type="subcellular location">
    <subcellularLocation>
        <location evidence="1">Cell membrane</location>
        <topology evidence="1">Multi-pass membrane protein</topology>
    </subcellularLocation>
</comment>
<evidence type="ECO:0000313" key="12">
    <source>
        <dbReference type="Proteomes" id="UP001595789"/>
    </source>
</evidence>
<dbReference type="Pfam" id="PF21088">
    <property type="entry name" value="MS_channel_1st"/>
    <property type="match status" value="1"/>
</dbReference>
<evidence type="ECO:0000313" key="11">
    <source>
        <dbReference type="EMBL" id="MFC4213157.1"/>
    </source>
</evidence>
<organism evidence="11 12">
    <name type="scientific">Pedobacter lithocola</name>
    <dbReference type="NCBI Taxonomy" id="1908239"/>
    <lineage>
        <taxon>Bacteria</taxon>
        <taxon>Pseudomonadati</taxon>
        <taxon>Bacteroidota</taxon>
        <taxon>Sphingobacteriia</taxon>
        <taxon>Sphingobacteriales</taxon>
        <taxon>Sphingobacteriaceae</taxon>
        <taxon>Pedobacter</taxon>
    </lineage>
</organism>
<keyword evidence="4 7" id="KW-0812">Transmembrane</keyword>
<feature type="domain" description="Mechanosensitive ion channel transmembrane helices 2/3" evidence="10">
    <location>
        <begin position="68"/>
        <end position="111"/>
    </location>
</feature>
<dbReference type="SUPFAM" id="SSF82689">
    <property type="entry name" value="Mechanosensitive channel protein MscS (YggB), C-terminal domain"/>
    <property type="match status" value="1"/>
</dbReference>
<dbReference type="RefSeq" id="WP_378988025.1">
    <property type="nucleotide sequence ID" value="NZ_JBHSBW010000016.1"/>
</dbReference>
<feature type="transmembrane region" description="Helical" evidence="7">
    <location>
        <begin position="65"/>
        <end position="85"/>
    </location>
</feature>
<evidence type="ECO:0000256" key="5">
    <source>
        <dbReference type="ARBA" id="ARBA00022989"/>
    </source>
</evidence>
<evidence type="ECO:0000259" key="9">
    <source>
        <dbReference type="Pfam" id="PF21082"/>
    </source>
</evidence>
<dbReference type="Gene3D" id="1.10.287.1260">
    <property type="match status" value="1"/>
</dbReference>
<dbReference type="Pfam" id="PF00924">
    <property type="entry name" value="MS_channel_2nd"/>
    <property type="match status" value="1"/>
</dbReference>
<dbReference type="PANTHER" id="PTHR30221">
    <property type="entry name" value="SMALL-CONDUCTANCE MECHANOSENSITIVE CHANNEL"/>
    <property type="match status" value="1"/>
</dbReference>
<dbReference type="InterPro" id="IPR008910">
    <property type="entry name" value="MSC_TM_helix"/>
</dbReference>
<accession>A0ABV8PG45</accession>
<comment type="similarity">
    <text evidence="2">Belongs to the MscS (TC 1.A.23) family.</text>
</comment>
<dbReference type="PANTHER" id="PTHR30221:SF1">
    <property type="entry name" value="SMALL-CONDUCTANCE MECHANOSENSITIVE CHANNEL"/>
    <property type="match status" value="1"/>
</dbReference>
<dbReference type="InterPro" id="IPR045275">
    <property type="entry name" value="MscS_archaea/bacteria_type"/>
</dbReference>
<feature type="domain" description="Mechanosensitive ion channel MscS C-terminal" evidence="9">
    <location>
        <begin position="186"/>
        <end position="269"/>
    </location>
</feature>
<dbReference type="InterPro" id="IPR006685">
    <property type="entry name" value="MscS_channel_2nd"/>
</dbReference>
<dbReference type="InterPro" id="IPR049142">
    <property type="entry name" value="MS_channel_1st"/>
</dbReference>
<dbReference type="InterPro" id="IPR011014">
    <property type="entry name" value="MscS_channel_TM-2"/>
</dbReference>